<gene>
    <name evidence="1" type="ORF">FHG55_08865</name>
</gene>
<comment type="caution">
    <text evidence="1">The sequence shown here is derived from an EMBL/GenBank/DDBJ whole genome shotgun (WGS) entry which is preliminary data.</text>
</comment>
<organism evidence="1 2">
    <name type="scientific">Pseudomonas jessenii</name>
    <dbReference type="NCBI Taxonomy" id="77298"/>
    <lineage>
        <taxon>Bacteria</taxon>
        <taxon>Pseudomonadati</taxon>
        <taxon>Pseudomonadota</taxon>
        <taxon>Gammaproteobacteria</taxon>
        <taxon>Pseudomonadales</taxon>
        <taxon>Pseudomonadaceae</taxon>
        <taxon>Pseudomonas</taxon>
    </lineage>
</organism>
<dbReference type="AlphaFoldDB" id="A0A5C4L0Q5"/>
<evidence type="ECO:0000313" key="2">
    <source>
        <dbReference type="Proteomes" id="UP000306272"/>
    </source>
</evidence>
<sequence>MDPRERIEALEQYALHLEPITSLPCLIDDELTPTADRAIKNAIRKKGGVVSGIGRAQDMTTRDAAITKQGLHYLASGMSHRDITSKVHSWLEQEVAKPPAQRPEWIALETEKALSRKSVEAILKRNFVV</sequence>
<evidence type="ECO:0000313" key="1">
    <source>
        <dbReference type="EMBL" id="TNB97509.1"/>
    </source>
</evidence>
<accession>A0A5C4L0Q5</accession>
<proteinExistence type="predicted"/>
<dbReference type="Proteomes" id="UP000306272">
    <property type="component" value="Unassembled WGS sequence"/>
</dbReference>
<keyword evidence="2" id="KW-1185">Reference proteome</keyword>
<dbReference type="EMBL" id="VDDB01000007">
    <property type="protein sequence ID" value="TNB97509.1"/>
    <property type="molecule type" value="Genomic_DNA"/>
</dbReference>
<reference evidence="1" key="1">
    <citation type="submission" date="2019-06" db="EMBL/GenBank/DDBJ databases">
        <title>Pseudomonas-derived Butenolides : (Bio)synthesis of Styrolides.</title>
        <authorList>
            <person name="Klapper M."/>
            <person name="Chowdhury S."/>
            <person name="Stallforth P."/>
        </authorList>
    </citation>
    <scope>NUCLEOTIDE SEQUENCE [LARGE SCALE GENOMIC DNA]</scope>
    <source>
        <strain evidence="1">EC-S101</strain>
    </source>
</reference>
<protein>
    <submittedName>
        <fullName evidence="1">Uncharacterized protein</fullName>
    </submittedName>
</protein>
<name>A0A5C4L0Q5_PSEJE</name>